<dbReference type="Pfam" id="PF11241">
    <property type="entry name" value="DUF3043"/>
    <property type="match status" value="1"/>
</dbReference>
<name>A0A5N0TL66_9MICO</name>
<evidence type="ECO:0000256" key="2">
    <source>
        <dbReference type="SAM" id="Phobius"/>
    </source>
</evidence>
<evidence type="ECO:0000256" key="1">
    <source>
        <dbReference type="SAM" id="MobiDB-lite"/>
    </source>
</evidence>
<evidence type="ECO:0000313" key="4">
    <source>
        <dbReference type="Proteomes" id="UP000326838"/>
    </source>
</evidence>
<comment type="caution">
    <text evidence="3">The sequence shown here is derived from an EMBL/GenBank/DDBJ whole genome shotgun (WGS) entry which is preliminary data.</text>
</comment>
<evidence type="ECO:0000313" key="3">
    <source>
        <dbReference type="EMBL" id="KAA9135895.1"/>
    </source>
</evidence>
<organism evidence="3 4">
    <name type="scientific">Microbacterium caowuchunii</name>
    <dbReference type="NCBI Taxonomy" id="2614638"/>
    <lineage>
        <taxon>Bacteria</taxon>
        <taxon>Bacillati</taxon>
        <taxon>Actinomycetota</taxon>
        <taxon>Actinomycetes</taxon>
        <taxon>Micrococcales</taxon>
        <taxon>Microbacteriaceae</taxon>
        <taxon>Microbacterium</taxon>
    </lineage>
</organism>
<accession>A0A5N0TL66</accession>
<feature type="transmembrane region" description="Helical" evidence="2">
    <location>
        <begin position="131"/>
        <end position="150"/>
    </location>
</feature>
<dbReference type="InterPro" id="IPR021403">
    <property type="entry name" value="DUF3043"/>
</dbReference>
<dbReference type="EMBL" id="VYUY01000003">
    <property type="protein sequence ID" value="KAA9135895.1"/>
    <property type="molecule type" value="Genomic_DNA"/>
</dbReference>
<feature type="transmembrane region" description="Helical" evidence="2">
    <location>
        <begin position="104"/>
        <end position="125"/>
    </location>
</feature>
<keyword evidence="2" id="KW-1133">Transmembrane helix</keyword>
<keyword evidence="4" id="KW-1185">Reference proteome</keyword>
<sequence length="200" mass="22534">MAHPFPPHRGSPVAKTSADSAPHDAESTPASGKGRPTPTRAEREAARKRPLVADTKEAKARARAELAAQREKARIGMAAGDERYLPVRDRGPQRRFVRDFVDSGWHVAELIMPVMIVVLLLMFVNIPFLQFYSYIALWGFIVIAVLDMVLTSVRVKKAARAKFGADRMERGLGWYGAMRTVQMRFMRLPKPQVKRGRRPE</sequence>
<dbReference type="AlphaFoldDB" id="A0A5N0TL66"/>
<protein>
    <submittedName>
        <fullName evidence="3">DUF3043 domain-containing protein</fullName>
    </submittedName>
</protein>
<gene>
    <name evidence="3" type="ORF">F6B40_01565</name>
</gene>
<feature type="region of interest" description="Disordered" evidence="1">
    <location>
        <begin position="1"/>
        <end position="54"/>
    </location>
</feature>
<dbReference type="Proteomes" id="UP000326838">
    <property type="component" value="Unassembled WGS sequence"/>
</dbReference>
<keyword evidence="2" id="KW-0812">Transmembrane</keyword>
<keyword evidence="2" id="KW-0472">Membrane</keyword>
<reference evidence="4" key="1">
    <citation type="submission" date="2019-09" db="EMBL/GenBank/DDBJ databases">
        <title>Mumia zhuanghuii sp. nov. isolated from the intestinal contents of plateau pika (Ochotona curzoniae) in the Qinghai-Tibet plateau of China.</title>
        <authorList>
            <person name="Tian Z."/>
        </authorList>
    </citation>
    <scope>NUCLEOTIDE SEQUENCE [LARGE SCALE GENOMIC DNA]</scope>
    <source>
        <strain evidence="4">L-033</strain>
    </source>
</reference>
<proteinExistence type="predicted"/>